<name>A0A066VTA0_TILAU</name>
<dbReference type="AlphaFoldDB" id="A0A066VTA0"/>
<evidence type="ECO:0000313" key="2">
    <source>
        <dbReference type="Proteomes" id="UP000027361"/>
    </source>
</evidence>
<reference evidence="1 2" key="1">
    <citation type="submission" date="2014-05" db="EMBL/GenBank/DDBJ databases">
        <title>Draft genome sequence of a rare smut relative, Tilletiaria anomala UBC 951.</title>
        <authorList>
            <consortium name="DOE Joint Genome Institute"/>
            <person name="Toome M."/>
            <person name="Kuo A."/>
            <person name="Henrissat B."/>
            <person name="Lipzen A."/>
            <person name="Tritt A."/>
            <person name="Yoshinaga Y."/>
            <person name="Zane M."/>
            <person name="Barry K."/>
            <person name="Grigoriev I.V."/>
            <person name="Spatafora J.W."/>
            <person name="Aimea M.C."/>
        </authorList>
    </citation>
    <scope>NUCLEOTIDE SEQUENCE [LARGE SCALE GENOMIC DNA]</scope>
    <source>
        <strain evidence="1 2">UBC 951</strain>
    </source>
</reference>
<accession>A0A066VTA0</accession>
<dbReference type="Proteomes" id="UP000027361">
    <property type="component" value="Unassembled WGS sequence"/>
</dbReference>
<sequence>MEFLAPSTSVYTLVTSCRTMRLAAYNHPTLARKQVFNGDLYSDSSFAKHFLASFERSKEGFTDEILEESNCRGVGPDSALKFASLAIRFHHDVVWELNTGEADRMRTCNQISRHAQQVHLYDLRLRREISHSSFPALLPQVRTSLRQSSRLSNDRIHLRWQVVCNPHSGLFAFMGRAPHCIYPPLSLPQITRENAYHLAVPTNDRRVVMFDRNRALISVWEIVQADRDPVACIELRIRRQDALVLDAGGQPCITSDRIRFFTDDTLIASLDGTRIDTLHSLTEHIYHVSNHTFISLPLRPREMRGLRCVQSRIAHLERLDKADNGAPSKWLLYRSARTEPTWGKLGSTGLSTLTWKDDADVQRCSSQPFCPGSCNLERRAPRFSHA</sequence>
<dbReference type="HOGENOM" id="CLU_716081_0_0_1"/>
<gene>
    <name evidence="1" type="ORF">K437DRAFT_127172</name>
</gene>
<dbReference type="RefSeq" id="XP_013242999.1">
    <property type="nucleotide sequence ID" value="XM_013387545.1"/>
</dbReference>
<dbReference type="InParanoid" id="A0A066VTA0"/>
<dbReference type="EMBL" id="JMSN01000046">
    <property type="protein sequence ID" value="KDN44932.1"/>
    <property type="molecule type" value="Genomic_DNA"/>
</dbReference>
<organism evidence="1 2">
    <name type="scientific">Tilletiaria anomala (strain ATCC 24038 / CBS 436.72 / UBC 951)</name>
    <dbReference type="NCBI Taxonomy" id="1037660"/>
    <lineage>
        <taxon>Eukaryota</taxon>
        <taxon>Fungi</taxon>
        <taxon>Dikarya</taxon>
        <taxon>Basidiomycota</taxon>
        <taxon>Ustilaginomycotina</taxon>
        <taxon>Exobasidiomycetes</taxon>
        <taxon>Georgefischeriales</taxon>
        <taxon>Tilletiariaceae</taxon>
        <taxon>Tilletiaria</taxon>
    </lineage>
</organism>
<evidence type="ECO:0000313" key="1">
    <source>
        <dbReference type="EMBL" id="KDN44932.1"/>
    </source>
</evidence>
<comment type="caution">
    <text evidence="1">The sequence shown here is derived from an EMBL/GenBank/DDBJ whole genome shotgun (WGS) entry which is preliminary data.</text>
</comment>
<keyword evidence="2" id="KW-1185">Reference proteome</keyword>
<dbReference type="GeneID" id="25261436"/>
<proteinExistence type="predicted"/>
<protein>
    <submittedName>
        <fullName evidence="1">Uncharacterized protein</fullName>
    </submittedName>
</protein>